<gene>
    <name evidence="1" type="ORF">ACOLOM_LOCUS494</name>
</gene>
<dbReference type="EMBL" id="CAJVPT010000517">
    <property type="protein sequence ID" value="CAG8445691.1"/>
    <property type="molecule type" value="Genomic_DNA"/>
</dbReference>
<proteinExistence type="predicted"/>
<evidence type="ECO:0000313" key="1">
    <source>
        <dbReference type="EMBL" id="CAG8445691.1"/>
    </source>
</evidence>
<reference evidence="1" key="1">
    <citation type="submission" date="2021-06" db="EMBL/GenBank/DDBJ databases">
        <authorList>
            <person name="Kallberg Y."/>
            <person name="Tangrot J."/>
            <person name="Rosling A."/>
        </authorList>
    </citation>
    <scope>NUCLEOTIDE SEQUENCE</scope>
    <source>
        <strain evidence="1">CL356</strain>
    </source>
</reference>
<name>A0ACA9K0H4_9GLOM</name>
<keyword evidence="2" id="KW-1185">Reference proteome</keyword>
<organism evidence="1 2">
    <name type="scientific">Acaulospora colombiana</name>
    <dbReference type="NCBI Taxonomy" id="27376"/>
    <lineage>
        <taxon>Eukaryota</taxon>
        <taxon>Fungi</taxon>
        <taxon>Fungi incertae sedis</taxon>
        <taxon>Mucoromycota</taxon>
        <taxon>Glomeromycotina</taxon>
        <taxon>Glomeromycetes</taxon>
        <taxon>Diversisporales</taxon>
        <taxon>Acaulosporaceae</taxon>
        <taxon>Acaulospora</taxon>
    </lineage>
</organism>
<comment type="caution">
    <text evidence="1">The sequence shown here is derived from an EMBL/GenBank/DDBJ whole genome shotgun (WGS) entry which is preliminary data.</text>
</comment>
<evidence type="ECO:0000313" key="2">
    <source>
        <dbReference type="Proteomes" id="UP000789525"/>
    </source>
</evidence>
<protein>
    <submittedName>
        <fullName evidence="1">7211_t:CDS:1</fullName>
    </submittedName>
</protein>
<dbReference type="Proteomes" id="UP000789525">
    <property type="component" value="Unassembled WGS sequence"/>
</dbReference>
<sequence>MSSLCLLFTLLNVIFCILTLSVNGQSANDSTTNESYFIIGYTVPFQCNLINVVNPPPMDSPLRGRIRVWPEEYSKLDNASWIAYVNCDVPQSTMSYIYSAQGNHSSAIVLYSNSNDSCDTSSINIRYMSAPLFLGTNKTCQDSILTNESLGLFAFIEFVVDNNNSSYPNNSTDINGSTVIAATYQTAMVILYSVSGIVLGLFFIIVVVNIIKNRLRPSSQSAGEGNSNSGNGIAKSVLDSFPVYLFSLGNNGGDKTSEDAKTGDASDEPVLESLKVIDEKTLESTEEIKLSDQTPSENKEEEVDVTIDGSADDAVDVSNNHQTKDSQLNRTTLLPSAISSVFNKVTDEQLTCPICLGDFESGEELRILPCHHQYHTVCIDPWLLNTSPLCPMCKTDYTSWDKELPSSHQEEGSISSSLYSGGIASDEQPQTRINNSNDSSHMLEVKECQGDSGHKKMTILPMTMQPG</sequence>
<accession>A0ACA9K0H4</accession>